<reference evidence="1" key="2">
    <citation type="submission" date="2020-09" db="EMBL/GenBank/DDBJ databases">
        <authorList>
            <person name="Sun Q."/>
            <person name="Zhou Y."/>
        </authorList>
    </citation>
    <scope>NUCLEOTIDE SEQUENCE</scope>
    <source>
        <strain evidence="1">CGMCC 1.15725</strain>
    </source>
</reference>
<protein>
    <submittedName>
        <fullName evidence="1">Uncharacterized protein</fullName>
    </submittedName>
</protein>
<sequence length="317" mass="34649">MPKCKIAGCGQDALVAKRSPYCFRHVVLQANVVTPPEPMKTQVMSALEWEREEAAMQTRGRSSAVTRRVPDQGPQSANFYGRMRIAHAAALAAKKTEPELLKPVLAAFNDVKSTATFDKYLGEETTWKSLDYFVRAAAPAIMMRPIAEEVRDALREKALLAGKSDHPFADRYFFELSLYCDAFIQKQDIDFVFSQASLVLGPLLAPVYAAAAVAGPVVQHGVKSAPSAVKFGVKKAVETKPETMASVQLPQATGAMASIGRALGQVKRVDPMRFTIAWLNFVTRESEPAAPITTIVTEFGGTQACVTLRDWLKSQLI</sequence>
<dbReference type="AlphaFoldDB" id="A0A8J2YVH8"/>
<organism evidence="1 2">
    <name type="scientific">Aliidongia dinghuensis</name>
    <dbReference type="NCBI Taxonomy" id="1867774"/>
    <lineage>
        <taxon>Bacteria</taxon>
        <taxon>Pseudomonadati</taxon>
        <taxon>Pseudomonadota</taxon>
        <taxon>Alphaproteobacteria</taxon>
        <taxon>Rhodospirillales</taxon>
        <taxon>Dongiaceae</taxon>
        <taxon>Aliidongia</taxon>
    </lineage>
</organism>
<dbReference type="Proteomes" id="UP000646365">
    <property type="component" value="Unassembled WGS sequence"/>
</dbReference>
<comment type="caution">
    <text evidence="1">The sequence shown here is derived from an EMBL/GenBank/DDBJ whole genome shotgun (WGS) entry which is preliminary data.</text>
</comment>
<reference evidence="1" key="1">
    <citation type="journal article" date="2014" name="Int. J. Syst. Evol. Microbiol.">
        <title>Complete genome sequence of Corynebacterium casei LMG S-19264T (=DSM 44701T), isolated from a smear-ripened cheese.</title>
        <authorList>
            <consortium name="US DOE Joint Genome Institute (JGI-PGF)"/>
            <person name="Walter F."/>
            <person name="Albersmeier A."/>
            <person name="Kalinowski J."/>
            <person name="Ruckert C."/>
        </authorList>
    </citation>
    <scope>NUCLEOTIDE SEQUENCE</scope>
    <source>
        <strain evidence="1">CGMCC 1.15725</strain>
    </source>
</reference>
<dbReference type="RefSeq" id="WP_189047060.1">
    <property type="nucleotide sequence ID" value="NZ_BMJQ01000007.1"/>
</dbReference>
<name>A0A8J2YVH8_9PROT</name>
<evidence type="ECO:0000313" key="1">
    <source>
        <dbReference type="EMBL" id="GGF21736.1"/>
    </source>
</evidence>
<gene>
    <name evidence="1" type="ORF">GCM10011611_29760</name>
</gene>
<proteinExistence type="predicted"/>
<keyword evidence="2" id="KW-1185">Reference proteome</keyword>
<dbReference type="EMBL" id="BMJQ01000007">
    <property type="protein sequence ID" value="GGF21736.1"/>
    <property type="molecule type" value="Genomic_DNA"/>
</dbReference>
<evidence type="ECO:0000313" key="2">
    <source>
        <dbReference type="Proteomes" id="UP000646365"/>
    </source>
</evidence>
<accession>A0A8J2YVH8</accession>